<evidence type="ECO:0000256" key="2">
    <source>
        <dbReference type="ARBA" id="ARBA00022737"/>
    </source>
</evidence>
<gene>
    <name evidence="5" type="ORF">GN244_ATG06503</name>
</gene>
<keyword evidence="2" id="KW-0677">Repeat</keyword>
<sequence length="356" mass="40415">MHSTKKTHNSFANVDSHISQVVAARTGIRGSSKRNPNQKPKKHQPDGHDALKMELRANGELMEQRLATAVRTKRLDLSLPRNALVSSVYIQHFQILPATIIEHVNRGHHLTELWFTNHRLGSLPADISVFSKLRVLGLAGNALTALPEELNQLSDLEALYLEKNQLRTVPIKVTFPPKLRELRLDYNQLTSFPTQITKLRLLNRLGLSHNQLKAVPEQIHRLRNLVELDLDYNRIDCGLPDGVAELQRLERIGLEGNFLSEKPAVLDRLPVLSYIRLSGNRAKQFLSTDKSIDTGASRRFVAVPKRHDGYFQCIQSSTKIHENEDGDIFEHNQNRRILDGLVPCRDQNILNALTYS</sequence>
<evidence type="ECO:0000313" key="6">
    <source>
        <dbReference type="Proteomes" id="UP000602510"/>
    </source>
</evidence>
<evidence type="ECO:0000259" key="4">
    <source>
        <dbReference type="Pfam" id="PF23598"/>
    </source>
</evidence>
<accession>A0A833TEM0</accession>
<evidence type="ECO:0000256" key="3">
    <source>
        <dbReference type="SAM" id="MobiDB-lite"/>
    </source>
</evidence>
<evidence type="ECO:0000256" key="1">
    <source>
        <dbReference type="ARBA" id="ARBA00022614"/>
    </source>
</evidence>
<dbReference type="InterPro" id="IPR050216">
    <property type="entry name" value="LRR_domain-containing"/>
</dbReference>
<dbReference type="SMART" id="SM00369">
    <property type="entry name" value="LRR_TYP"/>
    <property type="match status" value="5"/>
</dbReference>
<feature type="region of interest" description="Disordered" evidence="3">
    <location>
        <begin position="26"/>
        <end position="49"/>
    </location>
</feature>
<dbReference type="SUPFAM" id="SSF52058">
    <property type="entry name" value="L domain-like"/>
    <property type="match status" value="1"/>
</dbReference>
<dbReference type="Proteomes" id="UP000602510">
    <property type="component" value="Unassembled WGS sequence"/>
</dbReference>
<evidence type="ECO:0000313" key="5">
    <source>
        <dbReference type="EMBL" id="KAF4041324.1"/>
    </source>
</evidence>
<keyword evidence="6" id="KW-1185">Reference proteome</keyword>
<dbReference type="Pfam" id="PF23598">
    <property type="entry name" value="LRR_14"/>
    <property type="match status" value="1"/>
</dbReference>
<reference evidence="5" key="1">
    <citation type="submission" date="2020-04" db="EMBL/GenBank/DDBJ databases">
        <title>Hybrid Assembly of Korean Phytophthora infestans isolates.</title>
        <authorList>
            <person name="Prokchorchik M."/>
            <person name="Lee Y."/>
            <person name="Seo J."/>
            <person name="Cho J.-H."/>
            <person name="Park Y.-E."/>
            <person name="Jang D.-C."/>
            <person name="Im J.-S."/>
            <person name="Choi J.-G."/>
            <person name="Park H.-J."/>
            <person name="Lee G.-B."/>
            <person name="Lee Y.-G."/>
            <person name="Hong S.-Y."/>
            <person name="Cho K."/>
            <person name="Sohn K.H."/>
        </authorList>
    </citation>
    <scope>NUCLEOTIDE SEQUENCE</scope>
    <source>
        <strain evidence="5">KR_1_A1</strain>
    </source>
</reference>
<dbReference type="EMBL" id="WSZM01000127">
    <property type="protein sequence ID" value="KAF4041324.1"/>
    <property type="molecule type" value="Genomic_DNA"/>
</dbReference>
<protein>
    <submittedName>
        <fullName evidence="5">Leucine rich repeat</fullName>
    </submittedName>
</protein>
<dbReference type="InterPro" id="IPR032675">
    <property type="entry name" value="LRR_dom_sf"/>
</dbReference>
<dbReference type="GO" id="GO:0005737">
    <property type="term" value="C:cytoplasm"/>
    <property type="evidence" value="ECO:0007669"/>
    <property type="project" value="TreeGrafter"/>
</dbReference>
<comment type="caution">
    <text evidence="5">The sequence shown here is derived from an EMBL/GenBank/DDBJ whole genome shotgun (WGS) entry which is preliminary data.</text>
</comment>
<dbReference type="InterPro" id="IPR003591">
    <property type="entry name" value="Leu-rich_rpt_typical-subtyp"/>
</dbReference>
<dbReference type="PANTHER" id="PTHR48051">
    <property type="match status" value="1"/>
</dbReference>
<keyword evidence="1" id="KW-0433">Leucine-rich repeat</keyword>
<dbReference type="Gene3D" id="3.80.10.10">
    <property type="entry name" value="Ribonuclease Inhibitor"/>
    <property type="match status" value="1"/>
</dbReference>
<name>A0A833TEM0_PHYIN</name>
<dbReference type="InterPro" id="IPR055414">
    <property type="entry name" value="LRR_R13L4/SHOC2-like"/>
</dbReference>
<organism evidence="5 6">
    <name type="scientific">Phytophthora infestans</name>
    <name type="common">Potato late blight agent</name>
    <name type="synonym">Botrytis infestans</name>
    <dbReference type="NCBI Taxonomy" id="4787"/>
    <lineage>
        <taxon>Eukaryota</taxon>
        <taxon>Sar</taxon>
        <taxon>Stramenopiles</taxon>
        <taxon>Oomycota</taxon>
        <taxon>Peronosporomycetes</taxon>
        <taxon>Peronosporales</taxon>
        <taxon>Peronosporaceae</taxon>
        <taxon>Phytophthora</taxon>
    </lineage>
</organism>
<dbReference type="AlphaFoldDB" id="A0A833TEM0"/>
<dbReference type="PANTHER" id="PTHR48051:SF46">
    <property type="entry name" value="LEUCINE RICH REPEAT-CONTAINING DOMAIN PROTEIN"/>
    <property type="match status" value="1"/>
</dbReference>
<feature type="domain" description="Disease resistance R13L4/SHOC-2-like LRR" evidence="4">
    <location>
        <begin position="178"/>
        <end position="256"/>
    </location>
</feature>
<proteinExistence type="predicted"/>
<dbReference type="SMART" id="SM00364">
    <property type="entry name" value="LRR_BAC"/>
    <property type="match status" value="5"/>
</dbReference>